<feature type="domain" description="PAS" evidence="1">
    <location>
        <begin position="12"/>
        <end position="65"/>
    </location>
</feature>
<proteinExistence type="predicted"/>
<sequence>MVLGALTNVDDVDTLGPSVLYASPSFERIIGTETCDIQGKPFLSLVATQDTLKAGKLLKRMTESGNITTETLLLQFNPFEDPPTHGDNYGNHSTAEGNVQADKVRVEIIGAGGDDGAVLMIQLQRLPLYRGCSAVEDDHTEAMLMSLEDIISSDPETSDCADTWRLAPQNDL</sequence>
<dbReference type="PROSITE" id="PS50112">
    <property type="entry name" value="PAS"/>
    <property type="match status" value="1"/>
</dbReference>
<evidence type="ECO:0000313" key="3">
    <source>
        <dbReference type="Proteomes" id="UP001140094"/>
    </source>
</evidence>
<evidence type="ECO:0000313" key="2">
    <source>
        <dbReference type="EMBL" id="KAJ2809362.1"/>
    </source>
</evidence>
<accession>A0A9W8I4E2</accession>
<dbReference type="AlphaFoldDB" id="A0A9W8I4E2"/>
<dbReference type="EMBL" id="JANBUO010000004">
    <property type="protein sequence ID" value="KAJ2809362.1"/>
    <property type="molecule type" value="Genomic_DNA"/>
</dbReference>
<dbReference type="InterPro" id="IPR000014">
    <property type="entry name" value="PAS"/>
</dbReference>
<evidence type="ECO:0000259" key="1">
    <source>
        <dbReference type="PROSITE" id="PS50112"/>
    </source>
</evidence>
<reference evidence="2" key="1">
    <citation type="submission" date="2022-07" db="EMBL/GenBank/DDBJ databases">
        <title>Phylogenomic reconstructions and comparative analyses of Kickxellomycotina fungi.</title>
        <authorList>
            <person name="Reynolds N.K."/>
            <person name="Stajich J.E."/>
            <person name="Barry K."/>
            <person name="Grigoriev I.V."/>
            <person name="Crous P."/>
            <person name="Smith M.E."/>
        </authorList>
    </citation>
    <scope>NUCLEOTIDE SEQUENCE</scope>
    <source>
        <strain evidence="2">NRRL 1565</strain>
    </source>
</reference>
<keyword evidence="3" id="KW-1185">Reference proteome</keyword>
<organism evidence="2 3">
    <name type="scientific">Coemansia guatemalensis</name>
    <dbReference type="NCBI Taxonomy" id="2761395"/>
    <lineage>
        <taxon>Eukaryota</taxon>
        <taxon>Fungi</taxon>
        <taxon>Fungi incertae sedis</taxon>
        <taxon>Zoopagomycota</taxon>
        <taxon>Kickxellomycotina</taxon>
        <taxon>Kickxellomycetes</taxon>
        <taxon>Kickxellales</taxon>
        <taxon>Kickxellaceae</taxon>
        <taxon>Coemansia</taxon>
    </lineage>
</organism>
<dbReference type="Proteomes" id="UP001140094">
    <property type="component" value="Unassembled WGS sequence"/>
</dbReference>
<name>A0A9W8I4E2_9FUNG</name>
<gene>
    <name evidence="2" type="ORF">H4R20_000172</name>
</gene>
<comment type="caution">
    <text evidence="2">The sequence shown here is derived from an EMBL/GenBank/DDBJ whole genome shotgun (WGS) entry which is preliminary data.</text>
</comment>
<dbReference type="OrthoDB" id="411251at2759"/>
<protein>
    <recommendedName>
        <fullName evidence="1">PAS domain-containing protein</fullName>
    </recommendedName>
</protein>